<keyword evidence="1" id="KW-0472">Membrane</keyword>
<protein>
    <submittedName>
        <fullName evidence="2">Uncharacterized protein</fullName>
    </submittedName>
</protein>
<feature type="transmembrane region" description="Helical" evidence="1">
    <location>
        <begin position="132"/>
        <end position="152"/>
    </location>
</feature>
<proteinExistence type="predicted"/>
<keyword evidence="3" id="KW-1185">Reference proteome</keyword>
<organism evidence="2 3">
    <name type="scientific">Dendrobium thyrsiflorum</name>
    <name type="common">Pinecone-like raceme dendrobium</name>
    <name type="synonym">Orchid</name>
    <dbReference type="NCBI Taxonomy" id="117978"/>
    <lineage>
        <taxon>Eukaryota</taxon>
        <taxon>Viridiplantae</taxon>
        <taxon>Streptophyta</taxon>
        <taxon>Embryophyta</taxon>
        <taxon>Tracheophyta</taxon>
        <taxon>Spermatophyta</taxon>
        <taxon>Magnoliopsida</taxon>
        <taxon>Liliopsida</taxon>
        <taxon>Asparagales</taxon>
        <taxon>Orchidaceae</taxon>
        <taxon>Epidendroideae</taxon>
        <taxon>Malaxideae</taxon>
        <taxon>Dendrobiinae</taxon>
        <taxon>Dendrobium</taxon>
    </lineage>
</organism>
<keyword evidence="1" id="KW-0812">Transmembrane</keyword>
<evidence type="ECO:0000313" key="3">
    <source>
        <dbReference type="Proteomes" id="UP001552299"/>
    </source>
</evidence>
<evidence type="ECO:0000313" key="2">
    <source>
        <dbReference type="EMBL" id="KAL0925879.1"/>
    </source>
</evidence>
<evidence type="ECO:0000256" key="1">
    <source>
        <dbReference type="SAM" id="Phobius"/>
    </source>
</evidence>
<dbReference type="AlphaFoldDB" id="A0ABD0VLE2"/>
<sequence>MGDPDVDNGFYYDEQGQVDILNSPFFDVSFGNDPTADEYVERIIYQLTLAIEDQLPAGRWYLVSRRPSSPDSATSPTTSTHGLHLSLVALLVVAYLFLRIPHSRSCGRVSGRRLQTSLVMPLEDTRHARIKLVYLAKSFMNFAYNLLSFLFVEV</sequence>
<accession>A0ABD0VLE2</accession>
<keyword evidence="1" id="KW-1133">Transmembrane helix</keyword>
<dbReference type="EMBL" id="JANQDX010000004">
    <property type="protein sequence ID" value="KAL0925879.1"/>
    <property type="molecule type" value="Genomic_DNA"/>
</dbReference>
<comment type="caution">
    <text evidence="2">The sequence shown here is derived from an EMBL/GenBank/DDBJ whole genome shotgun (WGS) entry which is preliminary data.</text>
</comment>
<dbReference type="Proteomes" id="UP001552299">
    <property type="component" value="Unassembled WGS sequence"/>
</dbReference>
<gene>
    <name evidence="2" type="ORF">M5K25_004253</name>
</gene>
<name>A0ABD0VLE2_DENTH</name>
<reference evidence="2 3" key="1">
    <citation type="journal article" date="2024" name="Plant Biotechnol. J.">
        <title>Dendrobium thyrsiflorum genome and its molecular insights into genes involved in important horticultural traits.</title>
        <authorList>
            <person name="Chen B."/>
            <person name="Wang J.Y."/>
            <person name="Zheng P.J."/>
            <person name="Li K.L."/>
            <person name="Liang Y.M."/>
            <person name="Chen X.F."/>
            <person name="Zhang C."/>
            <person name="Zhao X."/>
            <person name="He X."/>
            <person name="Zhang G.Q."/>
            <person name="Liu Z.J."/>
            <person name="Xu Q."/>
        </authorList>
    </citation>
    <scope>NUCLEOTIDE SEQUENCE [LARGE SCALE GENOMIC DNA]</scope>
    <source>
        <strain evidence="2">GZMU011</strain>
    </source>
</reference>
<feature type="transmembrane region" description="Helical" evidence="1">
    <location>
        <begin position="81"/>
        <end position="98"/>
    </location>
</feature>